<comment type="caution">
    <text evidence="3">The sequence shown here is derived from an EMBL/GenBank/DDBJ whole genome shotgun (WGS) entry which is preliminary data.</text>
</comment>
<dbReference type="PROSITE" id="PS50181">
    <property type="entry name" value="FBOX"/>
    <property type="match status" value="1"/>
</dbReference>
<dbReference type="HOGENOM" id="CLU_1107014_0_0_1"/>
<dbReference type="Pfam" id="PF00646">
    <property type="entry name" value="F-box"/>
    <property type="match status" value="1"/>
</dbReference>
<dbReference type="Gene3D" id="1.20.1280.50">
    <property type="match status" value="1"/>
</dbReference>
<dbReference type="AlphaFoldDB" id="W9WAN3"/>
<gene>
    <name evidence="3" type="ORF">A1O7_02478</name>
</gene>
<evidence type="ECO:0000259" key="2">
    <source>
        <dbReference type="PROSITE" id="PS50181"/>
    </source>
</evidence>
<evidence type="ECO:0000313" key="4">
    <source>
        <dbReference type="Proteomes" id="UP000019473"/>
    </source>
</evidence>
<dbReference type="SUPFAM" id="SSF81383">
    <property type="entry name" value="F-box domain"/>
    <property type="match status" value="1"/>
</dbReference>
<dbReference type="EMBL" id="AMGW01000002">
    <property type="protein sequence ID" value="EXJ62045.1"/>
    <property type="molecule type" value="Genomic_DNA"/>
</dbReference>
<keyword evidence="4" id="KW-1185">Reference proteome</keyword>
<dbReference type="OrthoDB" id="4152170at2759"/>
<reference evidence="3 4" key="1">
    <citation type="submission" date="2013-03" db="EMBL/GenBank/DDBJ databases">
        <title>The Genome Sequence of Cladophialophora yegresii CBS 114405.</title>
        <authorList>
            <consortium name="The Broad Institute Genomics Platform"/>
            <person name="Cuomo C."/>
            <person name="de Hoog S."/>
            <person name="Gorbushina A."/>
            <person name="Walker B."/>
            <person name="Young S.K."/>
            <person name="Zeng Q."/>
            <person name="Gargeya S."/>
            <person name="Fitzgerald M."/>
            <person name="Haas B."/>
            <person name="Abouelleil A."/>
            <person name="Allen A.W."/>
            <person name="Alvarado L."/>
            <person name="Arachchi H.M."/>
            <person name="Berlin A.M."/>
            <person name="Chapman S.B."/>
            <person name="Gainer-Dewar J."/>
            <person name="Goldberg J."/>
            <person name="Griggs A."/>
            <person name="Gujja S."/>
            <person name="Hansen M."/>
            <person name="Howarth C."/>
            <person name="Imamovic A."/>
            <person name="Ireland A."/>
            <person name="Larimer J."/>
            <person name="McCowan C."/>
            <person name="Murphy C."/>
            <person name="Pearson M."/>
            <person name="Poon T.W."/>
            <person name="Priest M."/>
            <person name="Roberts A."/>
            <person name="Saif S."/>
            <person name="Shea T."/>
            <person name="Sisk P."/>
            <person name="Sykes S."/>
            <person name="Wortman J."/>
            <person name="Nusbaum C."/>
            <person name="Birren B."/>
        </authorList>
    </citation>
    <scope>NUCLEOTIDE SEQUENCE [LARGE SCALE GENOMIC DNA]</scope>
    <source>
        <strain evidence="3 4">CBS 114405</strain>
    </source>
</reference>
<dbReference type="InterPro" id="IPR001810">
    <property type="entry name" value="F-box_dom"/>
</dbReference>
<feature type="compositionally biased region" description="Polar residues" evidence="1">
    <location>
        <begin position="65"/>
        <end position="78"/>
    </location>
</feature>
<name>W9WAN3_9EURO</name>
<feature type="domain" description="F-box" evidence="2">
    <location>
        <begin position="76"/>
        <end position="122"/>
    </location>
</feature>
<dbReference type="VEuPathDB" id="FungiDB:A1O7_02478"/>
<feature type="compositionally biased region" description="Polar residues" evidence="1">
    <location>
        <begin position="12"/>
        <end position="21"/>
    </location>
</feature>
<dbReference type="Proteomes" id="UP000019473">
    <property type="component" value="Unassembled WGS sequence"/>
</dbReference>
<protein>
    <recommendedName>
        <fullName evidence="2">F-box domain-containing protein</fullName>
    </recommendedName>
</protein>
<proteinExistence type="predicted"/>
<feature type="region of interest" description="Disordered" evidence="1">
    <location>
        <begin position="1"/>
        <end position="78"/>
    </location>
</feature>
<accession>W9WAN3</accession>
<dbReference type="GeneID" id="19177084"/>
<dbReference type="STRING" id="1182544.W9WAN3"/>
<dbReference type="eggNOG" id="ENOG502TAPJ">
    <property type="taxonomic scope" value="Eukaryota"/>
</dbReference>
<evidence type="ECO:0000256" key="1">
    <source>
        <dbReference type="SAM" id="MobiDB-lite"/>
    </source>
</evidence>
<dbReference type="RefSeq" id="XP_007754699.1">
    <property type="nucleotide sequence ID" value="XM_007756509.1"/>
</dbReference>
<organism evidence="3 4">
    <name type="scientific">Cladophialophora yegresii CBS 114405</name>
    <dbReference type="NCBI Taxonomy" id="1182544"/>
    <lineage>
        <taxon>Eukaryota</taxon>
        <taxon>Fungi</taxon>
        <taxon>Dikarya</taxon>
        <taxon>Ascomycota</taxon>
        <taxon>Pezizomycotina</taxon>
        <taxon>Eurotiomycetes</taxon>
        <taxon>Chaetothyriomycetidae</taxon>
        <taxon>Chaetothyriales</taxon>
        <taxon>Herpotrichiellaceae</taxon>
        <taxon>Cladophialophora</taxon>
    </lineage>
</organism>
<dbReference type="InterPro" id="IPR036047">
    <property type="entry name" value="F-box-like_dom_sf"/>
</dbReference>
<sequence length="251" mass="27084">MVSTVKEVTAPGESQNMTTDPLETKPISVPAPPTENTQDTADDHAANLDLTQSVPVVVPSPHPLSRNSSDGKTTEGQSLSGLAPEILLEIIHHLDAPSLVCLALTSHRFYTLILQHFQVTRLSKLCPKNVRAPIPRTLRAHAYNILAPDTEAASKGWRVENLTFPPPSSTLQGGLVYCISSASLQRRIGTHPDTTLQRRIGTRISTSLPNLPNLPNPLAHRIVAATSHVRCKNVEHISTGAPSRAAKRVGK</sequence>
<evidence type="ECO:0000313" key="3">
    <source>
        <dbReference type="EMBL" id="EXJ62045.1"/>
    </source>
</evidence>